<proteinExistence type="predicted"/>
<evidence type="ECO:0000256" key="1">
    <source>
        <dbReference type="SAM" id="MobiDB-lite"/>
    </source>
</evidence>
<dbReference type="AlphaFoldDB" id="A0A7S1NEP8"/>
<gene>
    <name evidence="2" type="ORF">EGYM00392_LOCUS26270</name>
</gene>
<feature type="compositionally biased region" description="Basic and acidic residues" evidence="1">
    <location>
        <begin position="196"/>
        <end position="207"/>
    </location>
</feature>
<sequence>MRLRSSSRTQTGPLAAIDLSKRVLKISGPDLCALGKSLGGSYVDRIKAGLERSNQLYCKAKPISLDEKKWRRLAACTKAGVDKCCPAAAPFFAGISDSIGSDVYMALLDFEVYMIELQREIDIKNAAKQALVQRTKDLEAAREAGDRKALARAQQALLLASMEAATSSSESDSDSSDGSDEAEGDASTSEGQSDDLEGKSSTDKDLPSGRCTGFGQVDSNGAFVAQTVELPLTVYAYGDHDMVLQLHATGIGSVCVYDCDGRLCPIGMNSAGLAVTVFNLHQGLSSVSASKSDAAGGDQVSALSTQCLAWELLLGQYTLPRAITFLQQLPCRPMSGSAFMLADSSGVVTVELSPQGIEISDVFTAKPLFRANHPFLSATEAYYADRAKSDAASRKRLSALQSAFEELADEGKSPATGLQVLDLLTGSKVVCNAGSIATVCCDMTRQELLVEYKERVALTPEYKAQAISKYKGSKAATQLALSQGLMQVKVGDDGPAKRLQDGKTALHVAQRVRYTYALHESGGQSSGEQAEEMDAPGR</sequence>
<organism evidence="2">
    <name type="scientific">Eutreptiella gymnastica</name>
    <dbReference type="NCBI Taxonomy" id="73025"/>
    <lineage>
        <taxon>Eukaryota</taxon>
        <taxon>Discoba</taxon>
        <taxon>Euglenozoa</taxon>
        <taxon>Euglenida</taxon>
        <taxon>Spirocuta</taxon>
        <taxon>Euglenophyceae</taxon>
        <taxon>Eutreptiales</taxon>
        <taxon>Eutreptiaceae</taxon>
        <taxon>Eutreptiella</taxon>
    </lineage>
</organism>
<feature type="region of interest" description="Disordered" evidence="1">
    <location>
        <begin position="164"/>
        <end position="211"/>
    </location>
</feature>
<protein>
    <submittedName>
        <fullName evidence="2">Uncharacterized protein</fullName>
    </submittedName>
</protein>
<feature type="compositionally biased region" description="Acidic residues" evidence="1">
    <location>
        <begin position="171"/>
        <end position="184"/>
    </location>
</feature>
<accession>A0A7S1NEP8</accession>
<dbReference type="Gene3D" id="3.60.60.10">
    <property type="entry name" value="Penicillin V Acylase, Chain A"/>
    <property type="match status" value="1"/>
</dbReference>
<reference evidence="2" key="1">
    <citation type="submission" date="2021-01" db="EMBL/GenBank/DDBJ databases">
        <authorList>
            <person name="Corre E."/>
            <person name="Pelletier E."/>
            <person name="Niang G."/>
            <person name="Scheremetjew M."/>
            <person name="Finn R."/>
            <person name="Kale V."/>
            <person name="Holt S."/>
            <person name="Cochrane G."/>
            <person name="Meng A."/>
            <person name="Brown T."/>
            <person name="Cohen L."/>
        </authorList>
    </citation>
    <scope>NUCLEOTIDE SEQUENCE</scope>
    <source>
        <strain evidence="2">NIES-381</strain>
    </source>
</reference>
<name>A0A7S1NEP8_9EUGL</name>
<evidence type="ECO:0000313" key="2">
    <source>
        <dbReference type="EMBL" id="CAD9015164.1"/>
    </source>
</evidence>
<dbReference type="EMBL" id="HBGA01070189">
    <property type="protein sequence ID" value="CAD9015164.1"/>
    <property type="molecule type" value="Transcribed_RNA"/>
</dbReference>